<evidence type="ECO:0000313" key="3">
    <source>
        <dbReference type="Proteomes" id="UP000664940"/>
    </source>
</evidence>
<name>A0A833Z8E9_9CHIR</name>
<sequence length="154" mass="15448">MGGQCAVHLPCPTLGGTPLHGTTWASASPSPLGLSASLGAPGRASTVCCRPCLGRSPLIPGVSSTVPGTVSLCSAGTPPPHRAATAHGTSGQRAQNTPGEVAVFSGSRPADCGPLFHRKAEGFQYPPPLGASAQLSVRRPQTRAQGQGETSECE</sequence>
<feature type="compositionally biased region" description="Polar residues" evidence="1">
    <location>
        <begin position="87"/>
        <end position="96"/>
    </location>
</feature>
<evidence type="ECO:0000313" key="2">
    <source>
        <dbReference type="EMBL" id="KAF6086236.1"/>
    </source>
</evidence>
<feature type="region of interest" description="Disordered" evidence="1">
    <location>
        <begin position="123"/>
        <end position="154"/>
    </location>
</feature>
<gene>
    <name evidence="2" type="ORF">HJG60_008431</name>
</gene>
<protein>
    <submittedName>
        <fullName evidence="2">Uncharacterized protein</fullName>
    </submittedName>
</protein>
<evidence type="ECO:0000256" key="1">
    <source>
        <dbReference type="SAM" id="MobiDB-lite"/>
    </source>
</evidence>
<dbReference type="AlphaFoldDB" id="A0A833Z8E9"/>
<feature type="region of interest" description="Disordered" evidence="1">
    <location>
        <begin position="77"/>
        <end position="96"/>
    </location>
</feature>
<dbReference type="Proteomes" id="UP000664940">
    <property type="component" value="Unassembled WGS sequence"/>
</dbReference>
<organism evidence="2 3">
    <name type="scientific">Phyllostomus discolor</name>
    <name type="common">pale spear-nosed bat</name>
    <dbReference type="NCBI Taxonomy" id="89673"/>
    <lineage>
        <taxon>Eukaryota</taxon>
        <taxon>Metazoa</taxon>
        <taxon>Chordata</taxon>
        <taxon>Craniata</taxon>
        <taxon>Vertebrata</taxon>
        <taxon>Euteleostomi</taxon>
        <taxon>Mammalia</taxon>
        <taxon>Eutheria</taxon>
        <taxon>Laurasiatheria</taxon>
        <taxon>Chiroptera</taxon>
        <taxon>Yangochiroptera</taxon>
        <taxon>Phyllostomidae</taxon>
        <taxon>Phyllostominae</taxon>
        <taxon>Phyllostomus</taxon>
    </lineage>
</organism>
<comment type="caution">
    <text evidence="2">The sequence shown here is derived from an EMBL/GenBank/DDBJ whole genome shotgun (WGS) entry which is preliminary data.</text>
</comment>
<accession>A0A833Z8E9</accession>
<feature type="compositionally biased region" description="Polar residues" evidence="1">
    <location>
        <begin position="142"/>
        <end position="154"/>
    </location>
</feature>
<proteinExistence type="predicted"/>
<reference evidence="2 3" key="1">
    <citation type="journal article" date="2020" name="Nature">
        <title>Six reference-quality genomes reveal evolution of bat adaptations.</title>
        <authorList>
            <person name="Jebb D."/>
            <person name="Huang Z."/>
            <person name="Pippel M."/>
            <person name="Hughes G.M."/>
            <person name="Lavrichenko K."/>
            <person name="Devanna P."/>
            <person name="Winkler S."/>
            <person name="Jermiin L.S."/>
            <person name="Skirmuntt E.C."/>
            <person name="Katzourakis A."/>
            <person name="Burkitt-Gray L."/>
            <person name="Ray D.A."/>
            <person name="Sullivan K.A.M."/>
            <person name="Roscito J.G."/>
            <person name="Kirilenko B.M."/>
            <person name="Davalos L.M."/>
            <person name="Corthals A.P."/>
            <person name="Power M.L."/>
            <person name="Jones G."/>
            <person name="Ransome R.D."/>
            <person name="Dechmann D.K.N."/>
            <person name="Locatelli A.G."/>
            <person name="Puechmaille S.J."/>
            <person name="Fedrigo O."/>
            <person name="Jarvis E.D."/>
            <person name="Hiller M."/>
            <person name="Vernes S.C."/>
            <person name="Myers E.W."/>
            <person name="Teeling E.C."/>
        </authorList>
    </citation>
    <scope>NUCLEOTIDE SEQUENCE [LARGE SCALE GENOMIC DNA]</scope>
    <source>
        <strain evidence="2">Bat1K_MPI-CBG_1</strain>
    </source>
</reference>
<dbReference type="EMBL" id="JABVXQ010000011">
    <property type="protein sequence ID" value="KAF6086236.1"/>
    <property type="molecule type" value="Genomic_DNA"/>
</dbReference>